<accession>A0A2T7NZX7</accession>
<comment type="caution">
    <text evidence="1">The sequence shown here is derived from an EMBL/GenBank/DDBJ whole genome shotgun (WGS) entry which is preliminary data.</text>
</comment>
<dbReference type="Pfam" id="PF14969">
    <property type="entry name" value="DUF4508"/>
    <property type="match status" value="1"/>
</dbReference>
<gene>
    <name evidence="1" type="ORF">C0Q70_14397</name>
</gene>
<organism evidence="1 2">
    <name type="scientific">Pomacea canaliculata</name>
    <name type="common">Golden apple snail</name>
    <dbReference type="NCBI Taxonomy" id="400727"/>
    <lineage>
        <taxon>Eukaryota</taxon>
        <taxon>Metazoa</taxon>
        <taxon>Spiralia</taxon>
        <taxon>Lophotrochozoa</taxon>
        <taxon>Mollusca</taxon>
        <taxon>Gastropoda</taxon>
        <taxon>Caenogastropoda</taxon>
        <taxon>Architaenioglossa</taxon>
        <taxon>Ampullarioidea</taxon>
        <taxon>Ampullariidae</taxon>
        <taxon>Pomacea</taxon>
    </lineage>
</organism>
<dbReference type="PANTHER" id="PTHR16260:SF3">
    <property type="entry name" value="CHROMOSOME 14 OPEN READING FRAME 119-LIKE-RELATED"/>
    <property type="match status" value="1"/>
</dbReference>
<sequence>MSSENPSTQTLKGHIVEFITQGMSKTHVEKEQQCICHWFQGWSFYQKQDFLQFLLDQAIPQNVETLFDAMGAMNVQDRPPSIFQCQLKLFGDWFSEWTDKERNDLMVWLAAADPAFMEKFNQEVEKAKQKQMGSA</sequence>
<evidence type="ECO:0000313" key="2">
    <source>
        <dbReference type="Proteomes" id="UP000245119"/>
    </source>
</evidence>
<dbReference type="AlphaFoldDB" id="A0A2T7NZX7"/>
<evidence type="ECO:0000313" key="1">
    <source>
        <dbReference type="EMBL" id="PVD26719.1"/>
    </source>
</evidence>
<name>A0A2T7NZX7_POMCA</name>
<dbReference type="InterPro" id="IPR028019">
    <property type="entry name" value="DUF4508"/>
</dbReference>
<dbReference type="EMBL" id="PZQS01000008">
    <property type="protein sequence ID" value="PVD26719.1"/>
    <property type="molecule type" value="Genomic_DNA"/>
</dbReference>
<dbReference type="PANTHER" id="PTHR16260">
    <property type="entry name" value="SIMILAR TO 1700123O20RIK PROTEIN"/>
    <property type="match status" value="1"/>
</dbReference>
<reference evidence="1 2" key="1">
    <citation type="submission" date="2018-04" db="EMBL/GenBank/DDBJ databases">
        <title>The genome of golden apple snail Pomacea canaliculata provides insight into stress tolerance and invasive adaptation.</title>
        <authorList>
            <person name="Liu C."/>
            <person name="Liu B."/>
            <person name="Ren Y."/>
            <person name="Zhang Y."/>
            <person name="Wang H."/>
            <person name="Li S."/>
            <person name="Jiang F."/>
            <person name="Yin L."/>
            <person name="Zhang G."/>
            <person name="Qian W."/>
            <person name="Fan W."/>
        </authorList>
    </citation>
    <scope>NUCLEOTIDE SEQUENCE [LARGE SCALE GENOMIC DNA]</scope>
    <source>
        <strain evidence="1">SZHN2017</strain>
        <tissue evidence="1">Muscle</tissue>
    </source>
</reference>
<proteinExistence type="predicted"/>
<dbReference type="Proteomes" id="UP000245119">
    <property type="component" value="Linkage Group LG8"/>
</dbReference>
<protein>
    <submittedName>
        <fullName evidence="1">Uncharacterized protein</fullName>
    </submittedName>
</protein>
<dbReference type="STRING" id="400727.A0A2T7NZX7"/>
<keyword evidence="2" id="KW-1185">Reference proteome</keyword>